<dbReference type="EMBL" id="HACA01000660">
    <property type="protein sequence ID" value="CDW18021.1"/>
    <property type="molecule type" value="Transcribed_RNA"/>
</dbReference>
<protein>
    <submittedName>
        <fullName evidence="1">Uncharacterized protein</fullName>
    </submittedName>
</protein>
<organism evidence="1">
    <name type="scientific">Lepeophtheirus salmonis</name>
    <name type="common">Salmon louse</name>
    <name type="synonym">Caligus salmonis</name>
    <dbReference type="NCBI Taxonomy" id="72036"/>
    <lineage>
        <taxon>Eukaryota</taxon>
        <taxon>Metazoa</taxon>
        <taxon>Ecdysozoa</taxon>
        <taxon>Arthropoda</taxon>
        <taxon>Crustacea</taxon>
        <taxon>Multicrustacea</taxon>
        <taxon>Hexanauplia</taxon>
        <taxon>Copepoda</taxon>
        <taxon>Siphonostomatoida</taxon>
        <taxon>Caligidae</taxon>
        <taxon>Lepeophtheirus</taxon>
    </lineage>
</organism>
<proteinExistence type="predicted"/>
<name>A0A0K2SXL5_LEPSM</name>
<sequence length="14" mass="1411">METGLSSRGSSVSL</sequence>
<reference evidence="1" key="1">
    <citation type="submission" date="2014-05" db="EMBL/GenBank/DDBJ databases">
        <authorList>
            <person name="Chronopoulou M."/>
        </authorList>
    </citation>
    <scope>NUCLEOTIDE SEQUENCE</scope>
    <source>
        <tissue evidence="1">Whole organism</tissue>
    </source>
</reference>
<accession>A0A0K2SXL5</accession>
<evidence type="ECO:0000313" key="1">
    <source>
        <dbReference type="EMBL" id="CDW18021.1"/>
    </source>
</evidence>